<gene>
    <name evidence="1" type="ORF">BDV29DRAFT_158894</name>
</gene>
<accession>A0A5N5WU34</accession>
<evidence type="ECO:0000313" key="1">
    <source>
        <dbReference type="EMBL" id="KAB8072056.1"/>
    </source>
</evidence>
<dbReference type="OrthoDB" id="202289at2759"/>
<dbReference type="AlphaFoldDB" id="A0A5N5WU34"/>
<name>A0A5N5WU34_9EURO</name>
<dbReference type="SUPFAM" id="SSF63829">
    <property type="entry name" value="Calcium-dependent phosphotriesterase"/>
    <property type="match status" value="1"/>
</dbReference>
<dbReference type="InterPro" id="IPR053143">
    <property type="entry name" value="Arylsulfate_ST"/>
</dbReference>
<dbReference type="Gene3D" id="2.130.10.10">
    <property type="entry name" value="YVTN repeat-like/Quinoprotein amine dehydrogenase"/>
    <property type="match status" value="1"/>
</dbReference>
<dbReference type="Proteomes" id="UP000326565">
    <property type="component" value="Unassembled WGS sequence"/>
</dbReference>
<evidence type="ECO:0008006" key="3">
    <source>
        <dbReference type="Google" id="ProtNLM"/>
    </source>
</evidence>
<protein>
    <recommendedName>
        <fullName evidence="3">ASST-domain-containing protein</fullName>
    </recommendedName>
</protein>
<dbReference type="PANTHER" id="PTHR35340:SF5">
    <property type="entry name" value="ASST-DOMAIN-CONTAINING PROTEIN"/>
    <property type="match status" value="1"/>
</dbReference>
<dbReference type="InterPro" id="IPR015943">
    <property type="entry name" value="WD40/YVTN_repeat-like_dom_sf"/>
</dbReference>
<evidence type="ECO:0000313" key="2">
    <source>
        <dbReference type="Proteomes" id="UP000326565"/>
    </source>
</evidence>
<sequence length="396" mass="43681">MDQHTLRRRGLGLRGTSSKVHPGYILYTTLTSNTTHLISPAGEEVHKWTLPYRAGRHARLLKNGTLAYNGAHPDTPHLFPMWTKYRGGAMLQVSPSGEILREYHDPKAHHDQHHLPDGEILYTTLEPLTPEQAAKVQGGTPGTEAPGGVMYGDCIKLVEPWGSSSKSSSADFEAGGDGGAKLLWTWRAIDHLDLGVFAMHADYPREHWPLINSVSFDGEGNVIASMRNTSSVVVISRETGEVLWFLTQPVVNQQHCAHELPSGDILVLDNGVFRPGISVPFSRAVVVSKKTKEVVWEYSDRSTGGIGLFTPFMGSAQRLENGNVVICEAATGRILEVTETGELVWEFVVPQLSNYRSVLGEGELGEMEKMGFSYESNAVFRAYKYLPEEVPWLTGE</sequence>
<keyword evidence="2" id="KW-1185">Reference proteome</keyword>
<proteinExistence type="predicted"/>
<dbReference type="InterPro" id="IPR039535">
    <property type="entry name" value="ASST-like"/>
</dbReference>
<reference evidence="1 2" key="1">
    <citation type="submission" date="2019-04" db="EMBL/GenBank/DDBJ databases">
        <title>Friends and foes A comparative genomics study of 23 Aspergillus species from section Flavi.</title>
        <authorList>
            <consortium name="DOE Joint Genome Institute"/>
            <person name="Kjaerbolling I."/>
            <person name="Vesth T."/>
            <person name="Frisvad J.C."/>
            <person name="Nybo J.L."/>
            <person name="Theobald S."/>
            <person name="Kildgaard S."/>
            <person name="Isbrandt T."/>
            <person name="Kuo A."/>
            <person name="Sato A."/>
            <person name="Lyhne E.K."/>
            <person name="Kogle M.E."/>
            <person name="Wiebenga A."/>
            <person name="Kun R.S."/>
            <person name="Lubbers R.J."/>
            <person name="Makela M.R."/>
            <person name="Barry K."/>
            <person name="Chovatia M."/>
            <person name="Clum A."/>
            <person name="Daum C."/>
            <person name="Haridas S."/>
            <person name="He G."/>
            <person name="LaButti K."/>
            <person name="Lipzen A."/>
            <person name="Mondo S."/>
            <person name="Riley R."/>
            <person name="Salamov A."/>
            <person name="Simmons B.A."/>
            <person name="Magnuson J.K."/>
            <person name="Henrissat B."/>
            <person name="Mortensen U.H."/>
            <person name="Larsen T.O."/>
            <person name="Devries R.P."/>
            <person name="Grigoriev I.V."/>
            <person name="Machida M."/>
            <person name="Baker S.E."/>
            <person name="Andersen M.R."/>
        </authorList>
    </citation>
    <scope>NUCLEOTIDE SEQUENCE [LARGE SCALE GENOMIC DNA]</scope>
    <source>
        <strain evidence="1 2">CBS 151.66</strain>
    </source>
</reference>
<organism evidence="1 2">
    <name type="scientific">Aspergillus leporis</name>
    <dbReference type="NCBI Taxonomy" id="41062"/>
    <lineage>
        <taxon>Eukaryota</taxon>
        <taxon>Fungi</taxon>
        <taxon>Dikarya</taxon>
        <taxon>Ascomycota</taxon>
        <taxon>Pezizomycotina</taxon>
        <taxon>Eurotiomycetes</taxon>
        <taxon>Eurotiomycetidae</taxon>
        <taxon>Eurotiales</taxon>
        <taxon>Aspergillaceae</taxon>
        <taxon>Aspergillus</taxon>
        <taxon>Aspergillus subgen. Circumdati</taxon>
    </lineage>
</organism>
<dbReference type="PANTHER" id="PTHR35340">
    <property type="entry name" value="PQQ ENZYME REPEAT PROTEIN-RELATED"/>
    <property type="match status" value="1"/>
</dbReference>
<dbReference type="EMBL" id="ML732256">
    <property type="protein sequence ID" value="KAB8072056.1"/>
    <property type="molecule type" value="Genomic_DNA"/>
</dbReference>
<dbReference type="Pfam" id="PF14269">
    <property type="entry name" value="Arylsulfotran_2"/>
    <property type="match status" value="1"/>
</dbReference>